<comment type="caution">
    <text evidence="2">The sequence shown here is derived from an EMBL/GenBank/DDBJ whole genome shotgun (WGS) entry which is preliminary data.</text>
</comment>
<keyword evidence="1" id="KW-0808">Transferase</keyword>
<dbReference type="GO" id="GO:0008476">
    <property type="term" value="F:protein-tyrosine sulfotransferase activity"/>
    <property type="evidence" value="ECO:0007669"/>
    <property type="project" value="InterPro"/>
</dbReference>
<gene>
    <name evidence="2" type="ORF">CSB45_09675</name>
</gene>
<protein>
    <recommendedName>
        <fullName evidence="4">Sulfotransferase</fullName>
    </recommendedName>
</protein>
<evidence type="ECO:0000313" key="3">
    <source>
        <dbReference type="Proteomes" id="UP000229740"/>
    </source>
</evidence>
<dbReference type="PANTHER" id="PTHR12788">
    <property type="entry name" value="PROTEIN-TYROSINE SULFOTRANSFERASE 2"/>
    <property type="match status" value="1"/>
</dbReference>
<evidence type="ECO:0000313" key="2">
    <source>
        <dbReference type="EMBL" id="PID56916.1"/>
    </source>
</evidence>
<evidence type="ECO:0008006" key="4">
    <source>
        <dbReference type="Google" id="ProtNLM"/>
    </source>
</evidence>
<accession>A0A2G6E4C0</accession>
<dbReference type="Gene3D" id="3.40.50.300">
    <property type="entry name" value="P-loop containing nucleotide triphosphate hydrolases"/>
    <property type="match status" value="1"/>
</dbReference>
<name>A0A2G6E4C0_9BACT</name>
<dbReference type="Proteomes" id="UP000229740">
    <property type="component" value="Unassembled WGS sequence"/>
</dbReference>
<sequence length="314" mass="37503">MQYENISHINFLSQSPIFIVGSPRSGTTLLQSILSSQNGLYSIPETHFFSNVYKSINLDRKRRIDVSCLEECFKKIQQKMDIMFSSHEKDMIILQAEEKKLSPRILFEIIVKKCIHQNIAIGEKAFRLVEKTPNHVYCLDRILSYYPEAQFVNIIRHPIAVVNSRKRHFPYNRDTTVEKLAALWIKSIKSIEDFEKNHQDKIYTLRYEDLMKNPEDELSKLGAFLCIDIKFSLWKSYQKRENNFILLWETWKECVKSNEFVNTNSSYLREMSLLEILKVQRLVKNKIKAYEYELSFPFWQQIFNYWFRHKSVVI</sequence>
<dbReference type="InterPro" id="IPR027417">
    <property type="entry name" value="P-loop_NTPase"/>
</dbReference>
<dbReference type="Pfam" id="PF13469">
    <property type="entry name" value="Sulfotransfer_3"/>
    <property type="match status" value="1"/>
</dbReference>
<evidence type="ECO:0000256" key="1">
    <source>
        <dbReference type="ARBA" id="ARBA00022679"/>
    </source>
</evidence>
<dbReference type="AlphaFoldDB" id="A0A2G6E4C0"/>
<reference evidence="2 3" key="1">
    <citation type="submission" date="2017-10" db="EMBL/GenBank/DDBJ databases">
        <title>Novel microbial diversity and functional potential in the marine mammal oral microbiome.</title>
        <authorList>
            <person name="Dudek N.K."/>
            <person name="Sun C.L."/>
            <person name="Burstein D."/>
            <person name="Kantor R.S."/>
            <person name="Aliaga Goltsman D.S."/>
            <person name="Bik E.M."/>
            <person name="Thomas B.C."/>
            <person name="Banfield J.F."/>
            <person name="Relman D.A."/>
        </authorList>
    </citation>
    <scope>NUCLEOTIDE SEQUENCE [LARGE SCALE GENOMIC DNA]</scope>
    <source>
        <strain evidence="2">DOLZORAL124_49_17</strain>
    </source>
</reference>
<dbReference type="InterPro" id="IPR026634">
    <property type="entry name" value="TPST-like"/>
</dbReference>
<organism evidence="2 3">
    <name type="scientific">candidate division KSB3 bacterium</name>
    <dbReference type="NCBI Taxonomy" id="2044937"/>
    <lineage>
        <taxon>Bacteria</taxon>
        <taxon>candidate division KSB3</taxon>
    </lineage>
</organism>
<dbReference type="EMBL" id="PDPS01000030">
    <property type="protein sequence ID" value="PID56916.1"/>
    <property type="molecule type" value="Genomic_DNA"/>
</dbReference>
<dbReference type="SUPFAM" id="SSF52540">
    <property type="entry name" value="P-loop containing nucleoside triphosphate hydrolases"/>
    <property type="match status" value="1"/>
</dbReference>
<proteinExistence type="predicted"/>
<dbReference type="PANTHER" id="PTHR12788:SF10">
    <property type="entry name" value="PROTEIN-TYROSINE SULFOTRANSFERASE"/>
    <property type="match status" value="1"/>
</dbReference>